<dbReference type="PANTHER" id="PTHR13061">
    <property type="entry name" value="DYNACTIN SUBUNIT P25"/>
    <property type="match status" value="1"/>
</dbReference>
<dbReference type="PANTHER" id="PTHR13061:SF56">
    <property type="entry name" value="PROTEIN YRDA"/>
    <property type="match status" value="1"/>
</dbReference>
<dbReference type="KEGG" id="fpz:LA55_121"/>
<evidence type="ECO:0000313" key="1">
    <source>
        <dbReference type="EMBL" id="AJI53610.1"/>
    </source>
</evidence>
<reference evidence="1 2" key="1">
    <citation type="journal article" date="2015" name="Genome Announc.">
        <title>Genome sequencing of 18 francisella strains to aid in assay development and testing.</title>
        <authorList>
            <person name="Johnson S.L."/>
            <person name="Daligault H.E."/>
            <person name="Davenport K.W."/>
            <person name="Coyne S.R."/>
            <person name="Frey K.G."/>
            <person name="Koroleva G.I."/>
            <person name="Broomall S.M."/>
            <person name="Bishop-Lilly K.A."/>
            <person name="Bruce D.C."/>
            <person name="Chertkov O."/>
            <person name="Freitas T."/>
            <person name="Jaissle J."/>
            <person name="Ladner J.T."/>
            <person name="Rosenzweig C.N."/>
            <person name="Gibbons H.S."/>
            <person name="Palacios G.F."/>
            <person name="Redden C.L."/>
            <person name="Xu Y."/>
            <person name="Minogue T.D."/>
            <person name="Chain P.S."/>
        </authorList>
    </citation>
    <scope>NUCLEOTIDE SEQUENCE [LARGE SCALE GENOMIC DNA]</scope>
    <source>
        <strain evidence="1 2">GA01-2794</strain>
    </source>
</reference>
<dbReference type="Proteomes" id="UP000031830">
    <property type="component" value="Chromosome"/>
</dbReference>
<dbReference type="CDD" id="cd04645">
    <property type="entry name" value="LbH_gamma_CA_like"/>
    <property type="match status" value="1"/>
</dbReference>
<accession>A0A0B6CXM9</accession>
<dbReference type="InterPro" id="IPR011004">
    <property type="entry name" value="Trimer_LpxA-like_sf"/>
</dbReference>
<evidence type="ECO:0000313" key="2">
    <source>
        <dbReference type="Proteomes" id="UP000031830"/>
    </source>
</evidence>
<gene>
    <name evidence="1" type="ORF">LA55_121</name>
</gene>
<dbReference type="OrthoDB" id="9803036at2"/>
<dbReference type="Gene3D" id="2.160.10.10">
    <property type="entry name" value="Hexapeptide repeat proteins"/>
    <property type="match status" value="1"/>
</dbReference>
<organism evidence="1 2">
    <name type="scientific">Francisella philomiragia</name>
    <dbReference type="NCBI Taxonomy" id="28110"/>
    <lineage>
        <taxon>Bacteria</taxon>
        <taxon>Pseudomonadati</taxon>
        <taxon>Pseudomonadota</taxon>
        <taxon>Gammaproteobacteria</taxon>
        <taxon>Thiotrichales</taxon>
        <taxon>Francisellaceae</taxon>
        <taxon>Francisella</taxon>
    </lineage>
</organism>
<dbReference type="STRING" id="28110.KU46_669"/>
<dbReference type="SUPFAM" id="SSF51161">
    <property type="entry name" value="Trimeric LpxA-like enzymes"/>
    <property type="match status" value="1"/>
</dbReference>
<dbReference type="RefSeq" id="WP_044525431.1">
    <property type="nucleotide sequence ID" value="NZ_CP009440.1"/>
</dbReference>
<dbReference type="Pfam" id="PF00132">
    <property type="entry name" value="Hexapep"/>
    <property type="match status" value="1"/>
</dbReference>
<proteinExistence type="predicted"/>
<keyword evidence="1" id="KW-0808">Transferase</keyword>
<dbReference type="InterPro" id="IPR047324">
    <property type="entry name" value="LbH_gamma_CA-like"/>
</dbReference>
<sequence>MSRCIRSFNGKVPKVDESAYVDESAAVIGDVILEENASVWPQVSVRGDLLTITIGKGTNIQDCSTLHTTEYPKDSGQGYPLTIGDDVTVGHGVILHGCEIRNNCLIGMGSIILDGVVVEPWVFLGAGSLVPPGKILESGYMYLGSPVKKIRPISDHERQIIKENAAHYVKVKNRYKAQD</sequence>
<dbReference type="EMBL" id="CP009440">
    <property type="protein sequence ID" value="AJI53610.1"/>
    <property type="molecule type" value="Genomic_DNA"/>
</dbReference>
<protein>
    <submittedName>
        <fullName evidence="1">Bacterial transferase hexapeptide family protein</fullName>
    </submittedName>
</protein>
<dbReference type="InterPro" id="IPR050484">
    <property type="entry name" value="Transf_Hexapept/Carb_Anhydrase"/>
</dbReference>
<dbReference type="GO" id="GO:0016740">
    <property type="term" value="F:transferase activity"/>
    <property type="evidence" value="ECO:0007669"/>
    <property type="project" value="UniProtKB-KW"/>
</dbReference>
<name>A0A0B6CXM9_9GAMM</name>
<dbReference type="InterPro" id="IPR001451">
    <property type="entry name" value="Hexapep"/>
</dbReference>
<dbReference type="AlphaFoldDB" id="A0A0B6CXM9"/>